<accession>A0AAV7J2H8</accession>
<reference evidence="2 3" key="1">
    <citation type="journal article" date="2021" name="J. Hered.">
        <title>A chromosome-level genome assembly of the parasitoid wasp, Cotesia glomerata (Hymenoptera: Braconidae).</title>
        <authorList>
            <person name="Pinto B.J."/>
            <person name="Weis J.J."/>
            <person name="Gamble T."/>
            <person name="Ode P.J."/>
            <person name="Paul R."/>
            <person name="Zaspel J.M."/>
        </authorList>
    </citation>
    <scope>NUCLEOTIDE SEQUENCE [LARGE SCALE GENOMIC DNA]</scope>
    <source>
        <strain evidence="2">CgM1</strain>
    </source>
</reference>
<gene>
    <name evidence="2" type="ORF">KQX54_008830</name>
</gene>
<keyword evidence="3" id="KW-1185">Reference proteome</keyword>
<protein>
    <submittedName>
        <fullName evidence="2">Uncharacterized protein</fullName>
    </submittedName>
</protein>
<evidence type="ECO:0000313" key="2">
    <source>
        <dbReference type="EMBL" id="KAH0564030.1"/>
    </source>
</evidence>
<dbReference type="Proteomes" id="UP000826195">
    <property type="component" value="Unassembled WGS sequence"/>
</dbReference>
<comment type="caution">
    <text evidence="2">The sequence shown here is derived from an EMBL/GenBank/DDBJ whole genome shotgun (WGS) entry which is preliminary data.</text>
</comment>
<feature type="compositionally biased region" description="Polar residues" evidence="1">
    <location>
        <begin position="18"/>
        <end position="34"/>
    </location>
</feature>
<proteinExistence type="predicted"/>
<organism evidence="2 3">
    <name type="scientific">Cotesia glomerata</name>
    <name type="common">Lepidopteran parasitic wasp</name>
    <name type="synonym">Apanteles glomeratus</name>
    <dbReference type="NCBI Taxonomy" id="32391"/>
    <lineage>
        <taxon>Eukaryota</taxon>
        <taxon>Metazoa</taxon>
        <taxon>Ecdysozoa</taxon>
        <taxon>Arthropoda</taxon>
        <taxon>Hexapoda</taxon>
        <taxon>Insecta</taxon>
        <taxon>Pterygota</taxon>
        <taxon>Neoptera</taxon>
        <taxon>Endopterygota</taxon>
        <taxon>Hymenoptera</taxon>
        <taxon>Apocrita</taxon>
        <taxon>Ichneumonoidea</taxon>
        <taxon>Braconidae</taxon>
        <taxon>Microgastrinae</taxon>
        <taxon>Cotesia</taxon>
    </lineage>
</organism>
<evidence type="ECO:0000256" key="1">
    <source>
        <dbReference type="SAM" id="MobiDB-lite"/>
    </source>
</evidence>
<sequence length="82" mass="9242">MSIQSPGHGQRPARHSPQETIKSSASQSDTQQRGWNEEGERERETKCFRLRGYLAVSEGRGNIVWVLLCVRMWDGKSGLAGR</sequence>
<name>A0AAV7J2H8_COTGL</name>
<evidence type="ECO:0000313" key="3">
    <source>
        <dbReference type="Proteomes" id="UP000826195"/>
    </source>
</evidence>
<dbReference type="AlphaFoldDB" id="A0AAV7J2H8"/>
<dbReference type="EMBL" id="JAHXZJ010000002">
    <property type="protein sequence ID" value="KAH0564030.1"/>
    <property type="molecule type" value="Genomic_DNA"/>
</dbReference>
<feature type="region of interest" description="Disordered" evidence="1">
    <location>
        <begin position="1"/>
        <end position="43"/>
    </location>
</feature>